<keyword evidence="4" id="KW-1185">Reference proteome</keyword>
<comment type="similarity">
    <text evidence="1">Belongs to the TCP11 family.</text>
</comment>
<dbReference type="KEGG" id="pfor:103146231"/>
<dbReference type="Ensembl" id="ENSPFOT00000007716.1">
    <property type="protein sequence ID" value="ENSPFOP00000007704.1"/>
    <property type="gene ID" value="ENSPFOG00000007657.1"/>
</dbReference>
<dbReference type="EMBL" id="AYCK01010001">
    <property type="status" value="NOT_ANNOTATED_CDS"/>
    <property type="molecule type" value="Genomic_DNA"/>
</dbReference>
<dbReference type="GeneTree" id="ENSGT00940000157835"/>
<organism evidence="3 4">
    <name type="scientific">Poecilia formosa</name>
    <name type="common">Amazon molly</name>
    <name type="synonym">Limia formosa</name>
    <dbReference type="NCBI Taxonomy" id="48698"/>
    <lineage>
        <taxon>Eukaryota</taxon>
        <taxon>Metazoa</taxon>
        <taxon>Chordata</taxon>
        <taxon>Craniata</taxon>
        <taxon>Vertebrata</taxon>
        <taxon>Euteleostomi</taxon>
        <taxon>Actinopterygii</taxon>
        <taxon>Neopterygii</taxon>
        <taxon>Teleostei</taxon>
        <taxon>Neoteleostei</taxon>
        <taxon>Acanthomorphata</taxon>
        <taxon>Ovalentaria</taxon>
        <taxon>Atherinomorphae</taxon>
        <taxon>Cyprinodontiformes</taxon>
        <taxon>Poeciliidae</taxon>
        <taxon>Poeciliinae</taxon>
        <taxon>Poecilia</taxon>
    </lineage>
</organism>
<dbReference type="GO" id="GO:0007165">
    <property type="term" value="P:signal transduction"/>
    <property type="evidence" value="ECO:0007669"/>
    <property type="project" value="TreeGrafter"/>
</dbReference>
<dbReference type="CTD" id="255394"/>
<evidence type="ECO:0000313" key="4">
    <source>
        <dbReference type="Proteomes" id="UP000028760"/>
    </source>
</evidence>
<name>A0A087XPK1_POEFO</name>
<reference evidence="3" key="2">
    <citation type="submission" date="2025-08" db="UniProtKB">
        <authorList>
            <consortium name="Ensembl"/>
        </authorList>
    </citation>
    <scope>IDENTIFICATION</scope>
</reference>
<dbReference type="Pfam" id="PF05794">
    <property type="entry name" value="Tcp11"/>
    <property type="match status" value="1"/>
</dbReference>
<dbReference type="AlphaFoldDB" id="A0A087XPK1"/>
<proteinExistence type="inferred from homology"/>
<sequence>MPLNNERPTSTSRSEDQGSDAESSLASDLDCSRDSFNSDGSSKHCTPSSSPPRTLPRDEVMEAGRDLFNLKLVHEIVVGDVRAELSQGSQNSLWNIVRENLYKAFWDKLESELNEDPPEYQHAIKLVEDIREILLLFLNPGANRMRTQIMEVLDMDLIRQQAENDALDIQGLASYIISTMGKLCAPVRDEEIRKLRESTDNTVTLLKEIFRVLDLMKVDNVNSTIEILRPLLQRNGVEYQRQLFQTILDDLPTALNRTTAWIQSALEELLLASVPPEKPDDAGKGQPPLPGPIQILNAACLRFLTWDFSKTLVPETWVMDEYRLEEIQQQLRQWETVNEVLLIVHSKIGGPIRGASSLSDRLKRMISVLLEGMHKPDSNLEETLEGVSAQVCSELNKSLKERSCPALTPDQQATLTGQICSISQKENPIRTLVEDRVQQYFRLLLSDPKNQTKLEEVSASLTAIKPELVAIGKTFISLINYNRAVYGPFYMDIIRKLLFGSSPPTPIPQQQQAPNCHVSHE</sequence>
<evidence type="ECO:0000256" key="2">
    <source>
        <dbReference type="SAM" id="MobiDB-lite"/>
    </source>
</evidence>
<feature type="compositionally biased region" description="Low complexity" evidence="2">
    <location>
        <begin position="20"/>
        <end position="29"/>
    </location>
</feature>
<dbReference type="RefSeq" id="XP_007564123.1">
    <property type="nucleotide sequence ID" value="XM_007564061.2"/>
</dbReference>
<dbReference type="GeneID" id="103146231"/>
<dbReference type="STRING" id="48698.ENSPFOP00000007704"/>
<evidence type="ECO:0000313" key="3">
    <source>
        <dbReference type="Ensembl" id="ENSPFOP00000007704.1"/>
    </source>
</evidence>
<feature type="region of interest" description="Disordered" evidence="2">
    <location>
        <begin position="1"/>
        <end position="57"/>
    </location>
</feature>
<dbReference type="Proteomes" id="UP000028760">
    <property type="component" value="Unassembled WGS sequence"/>
</dbReference>
<dbReference type="OMA" id="YVINTMG"/>
<feature type="compositionally biased region" description="Polar residues" evidence="2">
    <location>
        <begin position="1"/>
        <end position="12"/>
    </location>
</feature>
<feature type="compositionally biased region" description="Polar residues" evidence="2">
    <location>
        <begin position="34"/>
        <end position="46"/>
    </location>
</feature>
<dbReference type="InterPro" id="IPR008862">
    <property type="entry name" value="Tcp11"/>
</dbReference>
<dbReference type="eggNOG" id="KOG1981">
    <property type="taxonomic scope" value="Eukaryota"/>
</dbReference>
<reference evidence="4" key="1">
    <citation type="submission" date="2013-10" db="EMBL/GenBank/DDBJ databases">
        <authorList>
            <person name="Schartl M."/>
            <person name="Warren W."/>
        </authorList>
    </citation>
    <scope>NUCLEOTIDE SEQUENCE [LARGE SCALE GENOMIC DNA]</scope>
    <source>
        <strain evidence="4">female</strain>
    </source>
</reference>
<evidence type="ECO:0000256" key="1">
    <source>
        <dbReference type="ARBA" id="ARBA00010954"/>
    </source>
</evidence>
<accession>A0A087XPK1</accession>
<reference evidence="3" key="3">
    <citation type="submission" date="2025-09" db="UniProtKB">
        <authorList>
            <consortium name="Ensembl"/>
        </authorList>
    </citation>
    <scope>IDENTIFICATION</scope>
</reference>
<dbReference type="PANTHER" id="PTHR12832:SF17">
    <property type="entry name" value="T-COMPLEX PROTEIN 11-LIKE PROTEIN 2"/>
    <property type="match status" value="1"/>
</dbReference>
<protein>
    <submittedName>
        <fullName evidence="3">T-complex 11, testis-specific-like 2</fullName>
    </submittedName>
</protein>
<dbReference type="PANTHER" id="PTHR12832">
    <property type="entry name" value="TESTIS-SPECIFIC PROTEIN PBS13 T-COMPLEX 11"/>
    <property type="match status" value="1"/>
</dbReference>